<dbReference type="SUPFAM" id="SSF47113">
    <property type="entry name" value="Histone-fold"/>
    <property type="match status" value="1"/>
</dbReference>
<dbReference type="InParanoid" id="T1HLJ8"/>
<dbReference type="GO" id="GO:0003713">
    <property type="term" value="F:transcription coactivator activity"/>
    <property type="evidence" value="ECO:0007669"/>
    <property type="project" value="TreeGrafter"/>
</dbReference>
<evidence type="ECO:0008006" key="8">
    <source>
        <dbReference type="Google" id="ProtNLM"/>
    </source>
</evidence>
<evidence type="ECO:0000313" key="6">
    <source>
        <dbReference type="EnsemblMetazoa" id="RPRC004922-PA"/>
    </source>
</evidence>
<accession>T1HLJ8</accession>
<evidence type="ECO:0000256" key="2">
    <source>
        <dbReference type="ARBA" id="ARBA00007646"/>
    </source>
</evidence>
<evidence type="ECO:0000256" key="4">
    <source>
        <dbReference type="ARBA" id="ARBA00023163"/>
    </source>
</evidence>
<dbReference type="PANTHER" id="PTHR48068">
    <property type="entry name" value="TAF9 RNA POLYMERASE II, TATA BOX-BINDING PROTEIN (TBP)-ASSOCIATED FACTOR"/>
    <property type="match status" value="1"/>
</dbReference>
<reference evidence="6" key="1">
    <citation type="submission" date="2015-05" db="UniProtKB">
        <authorList>
            <consortium name="EnsemblMetazoa"/>
        </authorList>
    </citation>
    <scope>IDENTIFICATION</scope>
</reference>
<dbReference type="EMBL" id="ACPB03014059">
    <property type="status" value="NOT_ANNOTATED_CDS"/>
    <property type="molecule type" value="Genomic_DNA"/>
</dbReference>
<evidence type="ECO:0000256" key="5">
    <source>
        <dbReference type="ARBA" id="ARBA00023242"/>
    </source>
</evidence>
<keyword evidence="4" id="KW-0804">Transcription</keyword>
<name>T1HLJ8_RHOPR</name>
<dbReference type="EnsemblMetazoa" id="RPRC004922-RA">
    <property type="protein sequence ID" value="RPRC004922-PA"/>
    <property type="gene ID" value="RPRC004922"/>
</dbReference>
<dbReference type="Pfam" id="PF02291">
    <property type="entry name" value="TFIID-31kDa"/>
    <property type="match status" value="1"/>
</dbReference>
<dbReference type="InterPro" id="IPR003162">
    <property type="entry name" value="TFIID-31"/>
</dbReference>
<proteinExistence type="inferred from homology"/>
<comment type="similarity">
    <text evidence="2">Belongs to the TAF9 family.</text>
</comment>
<dbReference type="HOGENOM" id="CLU_068315_3_1_1"/>
<keyword evidence="3" id="KW-0805">Transcription regulation</keyword>
<sequence>MANQTKQCPKDGLVIISMLKELGISNYEPRVVNQLLEFATRYVSCVLDDARAFANHSKKKTIDVDDIKLAVGMQMEKVFTTPPPRDLLLEVARSKNSVPLPIVKPHCGIRLPPDRHCFSACNYKLKTNTKKGPEKV</sequence>
<dbReference type="GO" id="GO:0016251">
    <property type="term" value="F:RNA polymerase II general transcription initiation factor activity"/>
    <property type="evidence" value="ECO:0007669"/>
    <property type="project" value="TreeGrafter"/>
</dbReference>
<dbReference type="GO" id="GO:0046982">
    <property type="term" value="F:protein heterodimerization activity"/>
    <property type="evidence" value="ECO:0007669"/>
    <property type="project" value="InterPro"/>
</dbReference>
<organism evidence="6 7">
    <name type="scientific">Rhodnius prolixus</name>
    <name type="common">Triatomid bug</name>
    <dbReference type="NCBI Taxonomy" id="13249"/>
    <lineage>
        <taxon>Eukaryota</taxon>
        <taxon>Metazoa</taxon>
        <taxon>Ecdysozoa</taxon>
        <taxon>Arthropoda</taxon>
        <taxon>Hexapoda</taxon>
        <taxon>Insecta</taxon>
        <taxon>Pterygota</taxon>
        <taxon>Neoptera</taxon>
        <taxon>Paraneoptera</taxon>
        <taxon>Hemiptera</taxon>
        <taxon>Heteroptera</taxon>
        <taxon>Panheteroptera</taxon>
        <taxon>Cimicomorpha</taxon>
        <taxon>Reduviidae</taxon>
        <taxon>Triatominae</taxon>
        <taxon>Rhodnius</taxon>
    </lineage>
</organism>
<dbReference type="FunFam" id="1.10.20.10:FF:000018">
    <property type="entry name" value="Transcription initiation factor TFIID subunit 9"/>
    <property type="match status" value="1"/>
</dbReference>
<dbReference type="Proteomes" id="UP000015103">
    <property type="component" value="Unassembled WGS sequence"/>
</dbReference>
<evidence type="ECO:0000256" key="1">
    <source>
        <dbReference type="ARBA" id="ARBA00004123"/>
    </source>
</evidence>
<dbReference type="PANTHER" id="PTHR48068:SF4">
    <property type="entry name" value="TATA-BOX BINDING PROTEIN ASSOCIATED FACTOR 9"/>
    <property type="match status" value="1"/>
</dbReference>
<dbReference type="Gene3D" id="1.10.20.10">
    <property type="entry name" value="Histone, subunit A"/>
    <property type="match status" value="1"/>
</dbReference>
<protein>
    <recommendedName>
        <fullName evidence="8">Transcription initiation factor TFIID subunit 9</fullName>
    </recommendedName>
</protein>
<comment type="subcellular location">
    <subcellularLocation>
        <location evidence="1">Nucleus</location>
    </subcellularLocation>
</comment>
<dbReference type="GO" id="GO:0051123">
    <property type="term" value="P:RNA polymerase II preinitiation complex assembly"/>
    <property type="evidence" value="ECO:0007669"/>
    <property type="project" value="TreeGrafter"/>
</dbReference>
<dbReference type="GO" id="GO:0000124">
    <property type="term" value="C:SAGA complex"/>
    <property type="evidence" value="ECO:0007669"/>
    <property type="project" value="TreeGrafter"/>
</dbReference>
<dbReference type="AlphaFoldDB" id="T1HLJ8"/>
<dbReference type="CDD" id="cd07979">
    <property type="entry name" value="HFD_TAF9"/>
    <property type="match status" value="1"/>
</dbReference>
<dbReference type="InterPro" id="IPR051431">
    <property type="entry name" value="TFIID_subunit_9"/>
</dbReference>
<keyword evidence="5" id="KW-0539">Nucleus</keyword>
<evidence type="ECO:0000256" key="3">
    <source>
        <dbReference type="ARBA" id="ARBA00023015"/>
    </source>
</evidence>
<dbReference type="OMA" id="PHDAQVM"/>
<keyword evidence="7" id="KW-1185">Reference proteome</keyword>
<dbReference type="InterPro" id="IPR009072">
    <property type="entry name" value="Histone-fold"/>
</dbReference>
<dbReference type="GO" id="GO:0005669">
    <property type="term" value="C:transcription factor TFIID complex"/>
    <property type="evidence" value="ECO:0007669"/>
    <property type="project" value="TreeGrafter"/>
</dbReference>
<dbReference type="VEuPathDB" id="VectorBase:RPRC004922"/>
<dbReference type="STRING" id="13249.T1HLJ8"/>
<dbReference type="eggNOG" id="KOG3334">
    <property type="taxonomic scope" value="Eukaryota"/>
</dbReference>
<evidence type="ECO:0000313" key="7">
    <source>
        <dbReference type="Proteomes" id="UP000015103"/>
    </source>
</evidence>